<dbReference type="InterPro" id="IPR052514">
    <property type="entry name" value="SAM-dependent_MTase"/>
</dbReference>
<dbReference type="InterPro" id="IPR006342">
    <property type="entry name" value="FkbM_mtfrase"/>
</dbReference>
<dbReference type="PANTHER" id="PTHR34203:SF15">
    <property type="entry name" value="SLL1173 PROTEIN"/>
    <property type="match status" value="1"/>
</dbReference>
<dbReference type="Pfam" id="PF05050">
    <property type="entry name" value="Methyltransf_21"/>
    <property type="match status" value="1"/>
</dbReference>
<evidence type="ECO:0000259" key="1">
    <source>
        <dbReference type="Pfam" id="PF05050"/>
    </source>
</evidence>
<dbReference type="EMBL" id="CP013118">
    <property type="protein sequence ID" value="ALO14789.1"/>
    <property type="molecule type" value="Genomic_DNA"/>
</dbReference>
<dbReference type="AlphaFoldDB" id="A0A0S2HXS5"/>
<organism evidence="2 3">
    <name type="scientific">Salinivirga cyanobacteriivorans</name>
    <dbReference type="NCBI Taxonomy" id="1307839"/>
    <lineage>
        <taxon>Bacteria</taxon>
        <taxon>Pseudomonadati</taxon>
        <taxon>Bacteroidota</taxon>
        <taxon>Bacteroidia</taxon>
        <taxon>Bacteroidales</taxon>
        <taxon>Salinivirgaceae</taxon>
        <taxon>Salinivirga</taxon>
    </lineage>
</organism>
<dbReference type="STRING" id="1307839.L21SP5_01130"/>
<keyword evidence="2" id="KW-0808">Transferase</keyword>
<dbReference type="GO" id="GO:0032259">
    <property type="term" value="P:methylation"/>
    <property type="evidence" value="ECO:0007669"/>
    <property type="project" value="UniProtKB-KW"/>
</dbReference>
<feature type="domain" description="Methyltransferase FkbM" evidence="1">
    <location>
        <begin position="67"/>
        <end position="226"/>
    </location>
</feature>
<dbReference type="PANTHER" id="PTHR34203">
    <property type="entry name" value="METHYLTRANSFERASE, FKBM FAMILY PROTEIN"/>
    <property type="match status" value="1"/>
</dbReference>
<proteinExistence type="predicted"/>
<dbReference type="Gene3D" id="3.40.50.150">
    <property type="entry name" value="Vaccinia Virus protein VP39"/>
    <property type="match status" value="1"/>
</dbReference>
<gene>
    <name evidence="2" type="ORF">L21SP5_01130</name>
</gene>
<dbReference type="InterPro" id="IPR029063">
    <property type="entry name" value="SAM-dependent_MTases_sf"/>
</dbReference>
<dbReference type="KEGG" id="blq:L21SP5_01130"/>
<dbReference type="NCBIfam" id="TIGR01444">
    <property type="entry name" value="fkbM_fam"/>
    <property type="match status" value="1"/>
</dbReference>
<dbReference type="SUPFAM" id="SSF53335">
    <property type="entry name" value="S-adenosyl-L-methionine-dependent methyltransferases"/>
    <property type="match status" value="1"/>
</dbReference>
<name>A0A0S2HXS5_9BACT</name>
<accession>A0A0S2HXS5</accession>
<dbReference type="GO" id="GO:0008168">
    <property type="term" value="F:methyltransferase activity"/>
    <property type="evidence" value="ECO:0007669"/>
    <property type="project" value="UniProtKB-KW"/>
</dbReference>
<sequence>MITRPNANHMFFIKRFLYKTLGLRRYLKLISQIFFLSYKNGWLKNKREYYCHYYIKNLIQKNDVIIDIGANLGYYSRLFAKLTGKDGKVYAVEPVELFRNILSENLTGISNVEVMPYALGQNSGQQISMGLPASNKYLSHGRTHVVSKDEESEFERQFKAEMRNPNDLFKDLNKIDYIKCDIEGYEIVVIPEMLPLLKEHKPTLQIETDGNNRKKIIDILLPLGYKIFYIDADGAKHYNIDNPPEFSGDLIFSLNDLENSTKGDI</sequence>
<reference evidence="2 3" key="1">
    <citation type="submission" date="2015-11" db="EMBL/GenBank/DDBJ databases">
        <title>Description and complete genome sequence of a novel strain predominating in hypersaline microbial mats and representing a new family of the Bacteriodetes phylum.</title>
        <authorList>
            <person name="Spring S."/>
            <person name="Bunk B."/>
            <person name="Sproer C."/>
            <person name="Klenk H.-P."/>
        </authorList>
    </citation>
    <scope>NUCLEOTIDE SEQUENCE [LARGE SCALE GENOMIC DNA]</scope>
    <source>
        <strain evidence="2 3">L21-Spi-D4</strain>
    </source>
</reference>
<keyword evidence="3" id="KW-1185">Reference proteome</keyword>
<dbReference type="Proteomes" id="UP000064893">
    <property type="component" value="Chromosome"/>
</dbReference>
<protein>
    <submittedName>
        <fullName evidence="2">Methyltransferase, FkbM family</fullName>
    </submittedName>
</protein>
<evidence type="ECO:0000313" key="2">
    <source>
        <dbReference type="EMBL" id="ALO14789.1"/>
    </source>
</evidence>
<keyword evidence="2" id="KW-0489">Methyltransferase</keyword>
<evidence type="ECO:0000313" key="3">
    <source>
        <dbReference type="Proteomes" id="UP000064893"/>
    </source>
</evidence>